<keyword evidence="6" id="KW-0449">Lipoprotein</keyword>
<dbReference type="Pfam" id="PF01497">
    <property type="entry name" value="Peripla_BP_2"/>
    <property type="match status" value="1"/>
</dbReference>
<proteinExistence type="inferred from homology"/>
<dbReference type="AlphaFoldDB" id="A0A081LFM7"/>
<evidence type="ECO:0000256" key="4">
    <source>
        <dbReference type="ARBA" id="ARBA00022729"/>
    </source>
</evidence>
<protein>
    <submittedName>
        <fullName evidence="9">Iron-siderophore ABC transporter substrate-binding protein</fullName>
    </submittedName>
</protein>
<comment type="caution">
    <text evidence="9">The sequence shown here is derived from an EMBL/GenBank/DDBJ whole genome shotgun (WGS) entry which is preliminary data.</text>
</comment>
<evidence type="ECO:0000313" key="9">
    <source>
        <dbReference type="EMBL" id="KEP28053.1"/>
    </source>
</evidence>
<evidence type="ECO:0000256" key="2">
    <source>
        <dbReference type="ARBA" id="ARBA00008814"/>
    </source>
</evidence>
<evidence type="ECO:0000256" key="3">
    <source>
        <dbReference type="ARBA" id="ARBA00022448"/>
    </source>
</evidence>
<dbReference type="GO" id="GO:0005886">
    <property type="term" value="C:plasma membrane"/>
    <property type="evidence" value="ECO:0007669"/>
    <property type="project" value="UniProtKB-SubCell"/>
</dbReference>
<keyword evidence="3" id="KW-0813">Transport</keyword>
<name>A0A081LFM7_9BACI</name>
<dbReference type="PROSITE" id="PS51257">
    <property type="entry name" value="PROKAR_LIPOPROTEIN"/>
    <property type="match status" value="1"/>
</dbReference>
<keyword evidence="4 7" id="KW-0732">Signal</keyword>
<dbReference type="PANTHER" id="PTHR30532:SF26">
    <property type="entry name" value="IRON(3+)-HYDROXAMATE-BINDING PROTEIN FHUD"/>
    <property type="match status" value="1"/>
</dbReference>
<dbReference type="Gene3D" id="3.40.50.1980">
    <property type="entry name" value="Nitrogenase molybdenum iron protein domain"/>
    <property type="match status" value="2"/>
</dbReference>
<reference evidence="9 10" key="1">
    <citation type="submission" date="2012-09" db="EMBL/GenBank/DDBJ databases">
        <title>Genome Sequence of Bacillus sp. DW5-4.</title>
        <authorList>
            <person name="Lai Q."/>
            <person name="Liu Y."/>
            <person name="Shao Z."/>
        </authorList>
    </citation>
    <scope>NUCLEOTIDE SEQUENCE [LARGE SCALE GENOMIC DNA]</scope>
    <source>
        <strain evidence="9 10">DW5-4</strain>
    </source>
</reference>
<feature type="signal peptide" evidence="7">
    <location>
        <begin position="1"/>
        <end position="19"/>
    </location>
</feature>
<organism evidence="9 10">
    <name type="scientific">Bacillus zhangzhouensis</name>
    <dbReference type="NCBI Taxonomy" id="1178540"/>
    <lineage>
        <taxon>Bacteria</taxon>
        <taxon>Bacillati</taxon>
        <taxon>Bacillota</taxon>
        <taxon>Bacilli</taxon>
        <taxon>Bacillales</taxon>
        <taxon>Bacillaceae</taxon>
        <taxon>Bacillus</taxon>
    </lineage>
</organism>
<evidence type="ECO:0000256" key="1">
    <source>
        <dbReference type="ARBA" id="ARBA00004193"/>
    </source>
</evidence>
<evidence type="ECO:0000313" key="10">
    <source>
        <dbReference type="Proteomes" id="UP000028091"/>
    </source>
</evidence>
<keyword evidence="10" id="KW-1185">Reference proteome</keyword>
<dbReference type="GO" id="GO:0030288">
    <property type="term" value="C:outer membrane-bounded periplasmic space"/>
    <property type="evidence" value="ECO:0007669"/>
    <property type="project" value="TreeGrafter"/>
</dbReference>
<keyword evidence="5" id="KW-0564">Palmitate</keyword>
<dbReference type="SUPFAM" id="SSF53807">
    <property type="entry name" value="Helical backbone' metal receptor"/>
    <property type="match status" value="1"/>
</dbReference>
<evidence type="ECO:0000256" key="6">
    <source>
        <dbReference type="ARBA" id="ARBA00023288"/>
    </source>
</evidence>
<feature type="domain" description="Fe/B12 periplasmic-binding" evidence="8">
    <location>
        <begin position="48"/>
        <end position="299"/>
    </location>
</feature>
<dbReference type="InterPro" id="IPR051313">
    <property type="entry name" value="Bact_iron-sidero_bind"/>
</dbReference>
<dbReference type="GO" id="GO:1901678">
    <property type="term" value="P:iron coordination entity transport"/>
    <property type="evidence" value="ECO:0007669"/>
    <property type="project" value="UniProtKB-ARBA"/>
</dbReference>
<dbReference type="EMBL" id="JOTP01000001">
    <property type="protein sequence ID" value="KEP28053.1"/>
    <property type="molecule type" value="Genomic_DNA"/>
</dbReference>
<evidence type="ECO:0000259" key="8">
    <source>
        <dbReference type="PROSITE" id="PS50983"/>
    </source>
</evidence>
<dbReference type="PANTHER" id="PTHR30532">
    <property type="entry name" value="IRON III DICITRATE-BINDING PERIPLASMIC PROTEIN"/>
    <property type="match status" value="1"/>
</dbReference>
<evidence type="ECO:0000256" key="5">
    <source>
        <dbReference type="ARBA" id="ARBA00023139"/>
    </source>
</evidence>
<gene>
    <name evidence="9" type="ORF">BA70_00240</name>
</gene>
<dbReference type="Proteomes" id="UP000028091">
    <property type="component" value="Unassembled WGS sequence"/>
</dbReference>
<evidence type="ECO:0000256" key="7">
    <source>
        <dbReference type="SAM" id="SignalP"/>
    </source>
</evidence>
<dbReference type="InterPro" id="IPR002491">
    <property type="entry name" value="ABC_transptr_periplasmic_BD"/>
</dbReference>
<dbReference type="eggNOG" id="COG0614">
    <property type="taxonomic scope" value="Bacteria"/>
</dbReference>
<feature type="chain" id="PRO_5039146060" evidence="7">
    <location>
        <begin position="20"/>
        <end position="299"/>
    </location>
</feature>
<comment type="similarity">
    <text evidence="2">Belongs to the bacterial solute-binding protein 8 family.</text>
</comment>
<comment type="subcellular location">
    <subcellularLocation>
        <location evidence="1">Cell membrane</location>
        <topology evidence="1">Lipid-anchor</topology>
    </subcellularLocation>
</comment>
<accession>A0A081LFM7</accession>
<dbReference type="PROSITE" id="PS50983">
    <property type="entry name" value="FE_B12_PBP"/>
    <property type="match status" value="1"/>
</dbReference>
<sequence>MKKMIWLISLLALFLVACGQKENKEQAANTRTYTTETGEKITIPAKPKRIVVLTAQLGNFKKLGVTPVGMTDVYPKSSFLDETGVKRVPIENVEAIAKLKPDLIIAYSQNAQVEKYKKIAKTITFTTSEHSFKEMHIEIGKILGKEALAKKQIQEMDQQLKKDGEEVKAKIGADKTFSIMDVQPKQVYLFGTDFGRGGEVIYQGYGFSLPEKAEKALPKEGYLGISLEEMNQYTGDYLLVPTKDGKAPNLDITNSGVWKKNQAVKQGHVLHYSINEFIYADPISVEKQSAAFKKMLLKS</sequence>
<dbReference type="OrthoDB" id="2241086at2"/>